<protein>
    <recommendedName>
        <fullName evidence="3">Fucose-specific lectin</fullName>
    </recommendedName>
</protein>
<evidence type="ECO:0008006" key="3">
    <source>
        <dbReference type="Google" id="ProtNLM"/>
    </source>
</evidence>
<gene>
    <name evidence="1" type="ORF">EX30DRAFT_398980</name>
</gene>
<organism evidence="1 2">
    <name type="scientific">Ascodesmis nigricans</name>
    <dbReference type="NCBI Taxonomy" id="341454"/>
    <lineage>
        <taxon>Eukaryota</taxon>
        <taxon>Fungi</taxon>
        <taxon>Dikarya</taxon>
        <taxon>Ascomycota</taxon>
        <taxon>Pezizomycotina</taxon>
        <taxon>Pezizomycetes</taxon>
        <taxon>Pezizales</taxon>
        <taxon>Ascodesmidaceae</taxon>
        <taxon>Ascodesmis</taxon>
    </lineage>
</organism>
<dbReference type="OrthoDB" id="3786490at2759"/>
<dbReference type="Proteomes" id="UP000298138">
    <property type="component" value="Unassembled WGS sequence"/>
</dbReference>
<dbReference type="Gene3D" id="2.120.10.70">
    <property type="entry name" value="Fucose-specific lectin"/>
    <property type="match status" value="1"/>
</dbReference>
<accession>A0A4S2MNL5</accession>
<evidence type="ECO:0000313" key="2">
    <source>
        <dbReference type="Proteomes" id="UP000298138"/>
    </source>
</evidence>
<name>A0A4S2MNL5_9PEZI</name>
<sequence>MASDLSVVRAFAPHLKFHEHETVFPCSIEQILPSSTLKRRNWSAERKIPYGTWCPEGVSSVEFQDSLYMAYVKPDDQLPYLRRSPDGKDWMSPVLKFAERKSVGPPSLVVYNERLWLFCVDPVSFELFIRSTANGREWEGPRRAGVVKALAPPSFSVIEGALMAVFTGTLGNRLYHATSGNGYTWGDVTEISGHKSSNIAATTFHGKPYLIYARDDNTGNLLSVPYDQKWGSSHRMRKIVSSEFSLCTNWIDNKEWLVLFYRDRMDSKTYCVRSSDGKEWQDSHTLPFQCGRKVKASLCDFADGVTMIYSAVDSPCTQMIASSRMTSWGARKAIRSPTQNDLLHCGSDPDWYLELNDDLQNIKPQGAHHVPRPVYFVWNASEDILRITYVFLFVAKPSATVRYDQNGKHFDAILATNAQRIVDIKRFTIILRITQPGSITLDNLEVLSGLFSTTSSEIAYPGKDLDLINGTHTEISVALGSHSFYNASRVAEPIPICEISACVQVVDFISDIPSWIPEDFIEIGLDSHRVPVGKEVWVSFCGGLGDDKMATYSQATTLDDKGLEKIGDELVRVVNDTTKRHGLYASGAVGLGSRDWVKSSVVGEPESKAKSWFQSMKDKRSVLSGVGNVLGVSGAGRGV</sequence>
<reference evidence="1 2" key="1">
    <citation type="submission" date="2019-04" db="EMBL/GenBank/DDBJ databases">
        <title>Comparative genomics and transcriptomics to analyze fruiting body development in filamentous ascomycetes.</title>
        <authorList>
            <consortium name="DOE Joint Genome Institute"/>
            <person name="Lutkenhaus R."/>
            <person name="Traeger S."/>
            <person name="Breuer J."/>
            <person name="Kuo A."/>
            <person name="Lipzen A."/>
            <person name="Pangilinan J."/>
            <person name="Dilworth D."/>
            <person name="Sandor L."/>
            <person name="Poggeler S."/>
            <person name="Barry K."/>
            <person name="Grigoriev I.V."/>
            <person name="Nowrousian M."/>
        </authorList>
    </citation>
    <scope>NUCLEOTIDE SEQUENCE [LARGE SCALE GENOMIC DNA]</scope>
    <source>
        <strain evidence="1 2">CBS 389.68</strain>
    </source>
</reference>
<dbReference type="SUPFAM" id="SSF89372">
    <property type="entry name" value="Fucose-specific lectin"/>
    <property type="match status" value="1"/>
</dbReference>
<dbReference type="EMBL" id="ML220165">
    <property type="protein sequence ID" value="TGZ76829.1"/>
    <property type="molecule type" value="Genomic_DNA"/>
</dbReference>
<dbReference type="AlphaFoldDB" id="A0A4S2MNL5"/>
<dbReference type="InParanoid" id="A0A4S2MNL5"/>
<evidence type="ECO:0000313" key="1">
    <source>
        <dbReference type="EMBL" id="TGZ76829.1"/>
    </source>
</evidence>
<keyword evidence="2" id="KW-1185">Reference proteome</keyword>
<proteinExistence type="predicted"/>